<dbReference type="EMBL" id="JAHLQT010028936">
    <property type="protein sequence ID" value="KAG7161656.1"/>
    <property type="molecule type" value="Genomic_DNA"/>
</dbReference>
<keyword evidence="6 8" id="KW-0472">Membrane</keyword>
<feature type="transmembrane region" description="Helical" evidence="8">
    <location>
        <begin position="219"/>
        <end position="242"/>
    </location>
</feature>
<sequence>MVFTPYIMFLFGRPTSMCFFLLIIYHILLSMHVSVDVSTQAMEFRGGSVLGTIQEAHSAQDTLSGYTHVHNTPVTPKPVFTISHSAAGWEDDGGSRKPSREEVQHDKPNLREVTECWGARHTLTMMLSLCLALQFSMRVNLSIAIVAMVGTTSYNDTLDTCPSSNDTDNGSSDDDDDDLQGKFSWDEQTQGLVLGAFYWGYATTNFVGGRVAEHMGGRLVLGLSTGLSSLATVISPLCAYVCKELFIFVRILEGACQGASFPVVGLLLATWIPPEERAKLASIVYSGSEAGTMVTLAMSGWLCGCGSGWPSAFYVFGVLGLVWCITWFLLVHDSPHTHPRITPAELTYIQSSLSSVTTTRIKNIPWKAIWTSGPMWAGMMFAVGSSFGFFIVLTELPTYLSNMQHFDLNNNGIMSGLPYLVSWIFAMTWGSLMDTLTERRVLSVTTVRRVSSAVGCYGFSLALLAMCFVRCNSTLAIITMCVALGLTGAMYSGAFLLAMEIAPNLAGTLVGISTTISGIIGFLAPVFTGAIINDNKRHQRQTTGTVATDIYKQSEDKLTSSPLSNFSHLKL</sequence>
<evidence type="ECO:0000256" key="7">
    <source>
        <dbReference type="SAM" id="MobiDB-lite"/>
    </source>
</evidence>
<feature type="transmembrane region" description="Helical" evidence="8">
    <location>
        <begin position="375"/>
        <end position="400"/>
    </location>
</feature>
<dbReference type="AlphaFoldDB" id="A0A8J5JPJ7"/>
<dbReference type="Proteomes" id="UP000747542">
    <property type="component" value="Unassembled WGS sequence"/>
</dbReference>
<organism evidence="10 11">
    <name type="scientific">Homarus americanus</name>
    <name type="common">American lobster</name>
    <dbReference type="NCBI Taxonomy" id="6706"/>
    <lineage>
        <taxon>Eukaryota</taxon>
        <taxon>Metazoa</taxon>
        <taxon>Ecdysozoa</taxon>
        <taxon>Arthropoda</taxon>
        <taxon>Crustacea</taxon>
        <taxon>Multicrustacea</taxon>
        <taxon>Malacostraca</taxon>
        <taxon>Eumalacostraca</taxon>
        <taxon>Eucarida</taxon>
        <taxon>Decapoda</taxon>
        <taxon>Pleocyemata</taxon>
        <taxon>Astacidea</taxon>
        <taxon>Nephropoidea</taxon>
        <taxon>Nephropidae</taxon>
        <taxon>Homarus</taxon>
    </lineage>
</organism>
<feature type="transmembrane region" description="Helical" evidence="8">
    <location>
        <begin position="6"/>
        <end position="28"/>
    </location>
</feature>
<keyword evidence="4" id="KW-0769">Symport</keyword>
<gene>
    <name evidence="10" type="primary">Pht-L10</name>
    <name evidence="10" type="ORF">Hamer_G026470</name>
</gene>
<dbReference type="FunFam" id="1.20.1250.20:FF:000003">
    <property type="entry name" value="Solute carrier family 17 member 3"/>
    <property type="match status" value="1"/>
</dbReference>
<comment type="subcellular location">
    <subcellularLocation>
        <location evidence="1">Membrane</location>
        <topology evidence="1">Multi-pass membrane protein</topology>
    </subcellularLocation>
</comment>
<keyword evidence="11" id="KW-1185">Reference proteome</keyword>
<feature type="transmembrane region" description="Helical" evidence="8">
    <location>
        <begin position="254"/>
        <end position="272"/>
    </location>
</feature>
<dbReference type="PROSITE" id="PS50850">
    <property type="entry name" value="MFS"/>
    <property type="match status" value="1"/>
</dbReference>
<dbReference type="PANTHER" id="PTHR11662:SF399">
    <property type="entry name" value="FI19708P1-RELATED"/>
    <property type="match status" value="1"/>
</dbReference>
<dbReference type="InterPro" id="IPR050382">
    <property type="entry name" value="MFS_Na/Anion_cotransporter"/>
</dbReference>
<proteinExistence type="predicted"/>
<feature type="transmembrane region" description="Helical" evidence="8">
    <location>
        <begin position="505"/>
        <end position="532"/>
    </location>
</feature>
<keyword evidence="5 8" id="KW-1133">Transmembrane helix</keyword>
<feature type="region of interest" description="Disordered" evidence="7">
    <location>
        <begin position="158"/>
        <end position="181"/>
    </location>
</feature>
<dbReference type="Pfam" id="PF07690">
    <property type="entry name" value="MFS_1"/>
    <property type="match status" value="1"/>
</dbReference>
<keyword evidence="2" id="KW-0813">Transport</keyword>
<evidence type="ECO:0000256" key="6">
    <source>
        <dbReference type="ARBA" id="ARBA00023136"/>
    </source>
</evidence>
<dbReference type="SUPFAM" id="SSF103473">
    <property type="entry name" value="MFS general substrate transporter"/>
    <property type="match status" value="1"/>
</dbReference>
<protein>
    <submittedName>
        <fullName evidence="10">Inorganic phosphate cotransporter-like 10</fullName>
    </submittedName>
</protein>
<evidence type="ECO:0000256" key="8">
    <source>
        <dbReference type="SAM" id="Phobius"/>
    </source>
</evidence>
<feature type="transmembrane region" description="Helical" evidence="8">
    <location>
        <begin position="412"/>
        <end position="430"/>
    </location>
</feature>
<dbReference type="Gene3D" id="1.20.1250.20">
    <property type="entry name" value="MFS general substrate transporter like domains"/>
    <property type="match status" value="2"/>
</dbReference>
<dbReference type="FunFam" id="1.20.1250.20:FF:000423">
    <property type="entry name" value="Putative inorganic phosphate cotransporter-like Protein"/>
    <property type="match status" value="1"/>
</dbReference>
<evidence type="ECO:0000256" key="1">
    <source>
        <dbReference type="ARBA" id="ARBA00004141"/>
    </source>
</evidence>
<comment type="caution">
    <text evidence="10">The sequence shown here is derived from an EMBL/GenBank/DDBJ whole genome shotgun (WGS) entry which is preliminary data.</text>
</comment>
<dbReference type="GO" id="GO:0006820">
    <property type="term" value="P:monoatomic anion transport"/>
    <property type="evidence" value="ECO:0007669"/>
    <property type="project" value="TreeGrafter"/>
</dbReference>
<feature type="transmembrane region" description="Helical" evidence="8">
    <location>
        <begin position="311"/>
        <end position="330"/>
    </location>
</feature>
<evidence type="ECO:0000313" key="10">
    <source>
        <dbReference type="EMBL" id="KAG7161656.1"/>
    </source>
</evidence>
<dbReference type="GO" id="GO:0016020">
    <property type="term" value="C:membrane"/>
    <property type="evidence" value="ECO:0007669"/>
    <property type="project" value="UniProtKB-SubCell"/>
</dbReference>
<accession>A0A8J5JPJ7</accession>
<dbReference type="InterPro" id="IPR036259">
    <property type="entry name" value="MFS_trans_sf"/>
</dbReference>
<evidence type="ECO:0000256" key="4">
    <source>
        <dbReference type="ARBA" id="ARBA00022847"/>
    </source>
</evidence>
<dbReference type="InterPro" id="IPR011701">
    <property type="entry name" value="MFS"/>
</dbReference>
<name>A0A8J5JPJ7_HOMAM</name>
<keyword evidence="3 8" id="KW-0812">Transmembrane</keyword>
<evidence type="ECO:0000313" key="11">
    <source>
        <dbReference type="Proteomes" id="UP000747542"/>
    </source>
</evidence>
<feature type="region of interest" description="Disordered" evidence="7">
    <location>
        <begin position="88"/>
        <end position="107"/>
    </location>
</feature>
<evidence type="ECO:0000259" key="9">
    <source>
        <dbReference type="PROSITE" id="PS50850"/>
    </source>
</evidence>
<dbReference type="GO" id="GO:0015293">
    <property type="term" value="F:symporter activity"/>
    <property type="evidence" value="ECO:0007669"/>
    <property type="project" value="UniProtKB-KW"/>
</dbReference>
<feature type="transmembrane region" description="Helical" evidence="8">
    <location>
        <begin position="476"/>
        <end position="499"/>
    </location>
</feature>
<evidence type="ECO:0000256" key="5">
    <source>
        <dbReference type="ARBA" id="ARBA00022989"/>
    </source>
</evidence>
<feature type="transmembrane region" description="Helical" evidence="8">
    <location>
        <begin position="284"/>
        <end position="304"/>
    </location>
</feature>
<dbReference type="PANTHER" id="PTHR11662">
    <property type="entry name" value="SOLUTE CARRIER FAMILY 17"/>
    <property type="match status" value="1"/>
</dbReference>
<feature type="transmembrane region" description="Helical" evidence="8">
    <location>
        <begin position="129"/>
        <end position="149"/>
    </location>
</feature>
<feature type="domain" description="Major facilitator superfamily (MFS) profile" evidence="9">
    <location>
        <begin position="145"/>
        <end position="571"/>
    </location>
</feature>
<evidence type="ECO:0000256" key="2">
    <source>
        <dbReference type="ARBA" id="ARBA00022448"/>
    </source>
</evidence>
<dbReference type="InterPro" id="IPR020846">
    <property type="entry name" value="MFS_dom"/>
</dbReference>
<feature type="compositionally biased region" description="Basic and acidic residues" evidence="7">
    <location>
        <begin position="93"/>
        <end position="107"/>
    </location>
</feature>
<reference evidence="10" key="1">
    <citation type="journal article" date="2021" name="Sci. Adv.">
        <title>The American lobster genome reveals insights on longevity, neural, and immune adaptations.</title>
        <authorList>
            <person name="Polinski J.M."/>
            <person name="Zimin A.V."/>
            <person name="Clark K.F."/>
            <person name="Kohn A.B."/>
            <person name="Sadowski N."/>
            <person name="Timp W."/>
            <person name="Ptitsyn A."/>
            <person name="Khanna P."/>
            <person name="Romanova D.Y."/>
            <person name="Williams P."/>
            <person name="Greenwood S.J."/>
            <person name="Moroz L.L."/>
            <person name="Walt D.R."/>
            <person name="Bodnar A.G."/>
        </authorList>
    </citation>
    <scope>NUCLEOTIDE SEQUENCE</scope>
    <source>
        <strain evidence="10">GMGI-L3</strain>
    </source>
</reference>
<evidence type="ECO:0000256" key="3">
    <source>
        <dbReference type="ARBA" id="ARBA00022692"/>
    </source>
</evidence>